<evidence type="ECO:0000313" key="2">
    <source>
        <dbReference type="Proteomes" id="UP001221142"/>
    </source>
</evidence>
<dbReference type="EMBL" id="JARKIF010000017">
    <property type="protein sequence ID" value="KAJ7620152.1"/>
    <property type="molecule type" value="Genomic_DNA"/>
</dbReference>
<protein>
    <submittedName>
        <fullName evidence="1">Uncharacterized protein</fullName>
    </submittedName>
</protein>
<comment type="caution">
    <text evidence="1">The sequence shown here is derived from an EMBL/GenBank/DDBJ whole genome shotgun (WGS) entry which is preliminary data.</text>
</comment>
<organism evidence="1 2">
    <name type="scientific">Roridomyces roridus</name>
    <dbReference type="NCBI Taxonomy" id="1738132"/>
    <lineage>
        <taxon>Eukaryota</taxon>
        <taxon>Fungi</taxon>
        <taxon>Dikarya</taxon>
        <taxon>Basidiomycota</taxon>
        <taxon>Agaricomycotina</taxon>
        <taxon>Agaricomycetes</taxon>
        <taxon>Agaricomycetidae</taxon>
        <taxon>Agaricales</taxon>
        <taxon>Marasmiineae</taxon>
        <taxon>Mycenaceae</taxon>
        <taxon>Roridomyces</taxon>
    </lineage>
</organism>
<evidence type="ECO:0000313" key="1">
    <source>
        <dbReference type="EMBL" id="KAJ7620152.1"/>
    </source>
</evidence>
<gene>
    <name evidence="1" type="ORF">FB45DRAFT_1094147</name>
</gene>
<keyword evidence="2" id="KW-1185">Reference proteome</keyword>
<reference evidence="1" key="1">
    <citation type="submission" date="2023-03" db="EMBL/GenBank/DDBJ databases">
        <title>Massive genome expansion in bonnet fungi (Mycena s.s.) driven by repeated elements and novel gene families across ecological guilds.</title>
        <authorList>
            <consortium name="Lawrence Berkeley National Laboratory"/>
            <person name="Harder C.B."/>
            <person name="Miyauchi S."/>
            <person name="Viragh M."/>
            <person name="Kuo A."/>
            <person name="Thoen E."/>
            <person name="Andreopoulos B."/>
            <person name="Lu D."/>
            <person name="Skrede I."/>
            <person name="Drula E."/>
            <person name="Henrissat B."/>
            <person name="Morin E."/>
            <person name="Kohler A."/>
            <person name="Barry K."/>
            <person name="LaButti K."/>
            <person name="Morin E."/>
            <person name="Salamov A."/>
            <person name="Lipzen A."/>
            <person name="Mereny Z."/>
            <person name="Hegedus B."/>
            <person name="Baldrian P."/>
            <person name="Stursova M."/>
            <person name="Weitz H."/>
            <person name="Taylor A."/>
            <person name="Grigoriev I.V."/>
            <person name="Nagy L.G."/>
            <person name="Martin F."/>
            <person name="Kauserud H."/>
        </authorList>
    </citation>
    <scope>NUCLEOTIDE SEQUENCE</scope>
    <source>
        <strain evidence="1">9284</strain>
    </source>
</reference>
<dbReference type="AlphaFoldDB" id="A0AAD7BGJ6"/>
<proteinExistence type="predicted"/>
<name>A0AAD7BGJ6_9AGAR</name>
<dbReference type="Proteomes" id="UP001221142">
    <property type="component" value="Unassembled WGS sequence"/>
</dbReference>
<sequence>MLLVIPSQCGLDLPFPRSRDFLDSQAVRACRTSPIERRGERSRWPTSTRWLLPSPCSAGGVSALGPAHWFWLLKHDGRGGRVWVPWSSSRYCKRSCIGRVVWGSSPGAYNRHLPLFSACSGPYFGGARRPPCELAIFIGPPLGVFTDLGGRSSESRARCIGSKDSGEHGRPSPCCALCRAGGAAFGSRMGPGVVMCRIGIELADSFRGRSRLLLGCLGRLGIPVVLVL</sequence>
<accession>A0AAD7BGJ6</accession>